<keyword evidence="8 11" id="KW-0406">Ion transport</keyword>
<dbReference type="InterPro" id="IPR018000">
    <property type="entry name" value="Neurotransmitter_ion_chnl_CS"/>
</dbReference>
<feature type="domain" description="Neurotransmitter-gated ion-channel ligand-binding" evidence="13">
    <location>
        <begin position="345"/>
        <end position="511"/>
    </location>
</feature>
<feature type="region of interest" description="Disordered" evidence="12">
    <location>
        <begin position="271"/>
        <end position="294"/>
    </location>
</feature>
<evidence type="ECO:0000256" key="7">
    <source>
        <dbReference type="ARBA" id="ARBA00022989"/>
    </source>
</evidence>
<evidence type="ECO:0000256" key="5">
    <source>
        <dbReference type="ARBA" id="ARBA00022692"/>
    </source>
</evidence>
<dbReference type="InterPro" id="IPR006201">
    <property type="entry name" value="Neur_channel"/>
</dbReference>
<dbReference type="GO" id="GO:0004888">
    <property type="term" value="F:transmembrane signaling receptor activity"/>
    <property type="evidence" value="ECO:0007669"/>
    <property type="project" value="InterPro"/>
</dbReference>
<protein>
    <submittedName>
        <fullName evidence="15">Neurotransmitter-gated ion-channel ligand-binding domain-containing protein</fullName>
    </submittedName>
</protein>
<keyword evidence="5 11" id="KW-0812">Transmembrane</keyword>
<dbReference type="PRINTS" id="PR00253">
    <property type="entry name" value="GABAARECEPTR"/>
</dbReference>
<dbReference type="GO" id="GO:0005230">
    <property type="term" value="F:extracellular ligand-gated monoatomic ion channel activity"/>
    <property type="evidence" value="ECO:0007669"/>
    <property type="project" value="InterPro"/>
</dbReference>
<feature type="transmembrane region" description="Helical" evidence="11">
    <location>
        <begin position="670"/>
        <end position="688"/>
    </location>
</feature>
<evidence type="ECO:0000256" key="6">
    <source>
        <dbReference type="ARBA" id="ARBA00022729"/>
    </source>
</evidence>
<feature type="compositionally biased region" description="Acidic residues" evidence="12">
    <location>
        <begin position="281"/>
        <end position="292"/>
    </location>
</feature>
<dbReference type="CDD" id="cd18987">
    <property type="entry name" value="LGIC_ECD_anion"/>
    <property type="match status" value="1"/>
</dbReference>
<evidence type="ECO:0000256" key="8">
    <source>
        <dbReference type="ARBA" id="ARBA00023065"/>
    </source>
</evidence>
<comment type="caution">
    <text evidence="11">Lacks conserved residue(s) required for the propagation of feature annotation.</text>
</comment>
<dbReference type="WBParaSite" id="ACRNAN_scaffold4919.g15780.t1">
    <property type="protein sequence ID" value="ACRNAN_scaffold4919.g15780.t1"/>
    <property type="gene ID" value="ACRNAN_scaffold4919.g15780"/>
</dbReference>
<dbReference type="SUPFAM" id="SSF90112">
    <property type="entry name" value="Neurotransmitter-gated ion-channel transmembrane pore"/>
    <property type="match status" value="1"/>
</dbReference>
<reference evidence="15" key="1">
    <citation type="submission" date="2022-11" db="UniProtKB">
        <authorList>
            <consortium name="WormBaseParasite"/>
        </authorList>
    </citation>
    <scope>IDENTIFICATION</scope>
</reference>
<feature type="transmembrane region" description="Helical" evidence="11">
    <location>
        <begin position="606"/>
        <end position="628"/>
    </location>
</feature>
<evidence type="ECO:0000313" key="15">
    <source>
        <dbReference type="WBParaSite" id="ACRNAN_scaffold4919.g15780.t1"/>
    </source>
</evidence>
<feature type="compositionally biased region" description="Low complexity" evidence="12">
    <location>
        <begin position="197"/>
        <end position="210"/>
    </location>
</feature>
<evidence type="ECO:0000256" key="2">
    <source>
        <dbReference type="ARBA" id="ARBA00004236"/>
    </source>
</evidence>
<proteinExistence type="inferred from homology"/>
<evidence type="ECO:0000256" key="1">
    <source>
        <dbReference type="ARBA" id="ARBA00004141"/>
    </source>
</evidence>
<comment type="similarity">
    <text evidence="11">Belongs to the ligand-gated ion channel (TC 1.A.9) family.</text>
</comment>
<evidence type="ECO:0000256" key="12">
    <source>
        <dbReference type="SAM" id="MobiDB-lite"/>
    </source>
</evidence>
<dbReference type="Gene3D" id="1.20.58.390">
    <property type="entry name" value="Neurotransmitter-gated ion-channel transmembrane domain"/>
    <property type="match status" value="1"/>
</dbReference>
<evidence type="ECO:0000256" key="10">
    <source>
        <dbReference type="ARBA" id="ARBA00023303"/>
    </source>
</evidence>
<sequence length="705" mass="81372">MACLYIVIAVRNHDFSDLRRHRSQRYRVHFFRSPNGKYISFINLRATFIDPEAVDVEPEKTKYNFYDFDDSTDDEDQTIIIVTPMPLLETLITPPSIQVIYTESTKPVPMVSEIASTSTAPTTSKVIDYPVNDQIPGIDEIKPIRIPHKIRHHHKKPNDEEQNRIELVSSTSIWSEFKDKESFDDEDYFTRKEEEPPTTTKMDTPTTSSTIDRGMEISATTLVTPITTTTVFEIPSTSTVTAMHESQESRQKLTSIPIEDVSTIANTETFSSTTTSFNESEPFDDTSTENETEISPREILHEDPLKRNETVLRELLTNLTHLEEVDHGASHQDYGASFLTPVLKSVSYDNNSAPIVFPDIPVNVKIALNIIHLANFDSQQMEYTVDLEMRMSWFDVRLSNNYTKPIRVREKFILDQIWRPDPYFVNSKYSYFHLVSFPNFRMRIKPNGLVTYALRATLLPACQMIFCRFPHDSQQCDLQISSIAYPKTNVNFSWYTDPVQFASKISLPELRIKSLSSEECKVEGKLISSSCLRLLFSLERDGARYIVEKYIPSTLAMMFAWVAPYVPYNYEDVRIITPITVLLTLVQMEKGDMQVRTSYLTSMDRWFAAMKAFSVISLIESLVVLALIKRSRGMEKQALRAITVYEKERYEAEKRRLTDLYHRVDGAARFLSPVVFIFYFVYYVLYIAQGDERHCITESVFKQDA</sequence>
<dbReference type="PRINTS" id="PR00252">
    <property type="entry name" value="NRIONCHANNEL"/>
</dbReference>
<dbReference type="PROSITE" id="PS00236">
    <property type="entry name" value="NEUROTR_ION_CHANNEL"/>
    <property type="match status" value="1"/>
</dbReference>
<keyword evidence="14" id="KW-1185">Reference proteome</keyword>
<dbReference type="SUPFAM" id="SSF63712">
    <property type="entry name" value="Nicotinic receptor ligand binding domain-like"/>
    <property type="match status" value="1"/>
</dbReference>
<keyword evidence="4" id="KW-1003">Cell membrane</keyword>
<comment type="subcellular location">
    <subcellularLocation>
        <location evidence="2">Cell membrane</location>
    </subcellularLocation>
    <subcellularLocation>
        <location evidence="1">Membrane</location>
        <topology evidence="1">Multi-pass membrane protein</topology>
    </subcellularLocation>
</comment>
<accession>A0A914E162</accession>
<evidence type="ECO:0000313" key="14">
    <source>
        <dbReference type="Proteomes" id="UP000887540"/>
    </source>
</evidence>
<feature type="region of interest" description="Disordered" evidence="12">
    <location>
        <begin position="190"/>
        <end position="210"/>
    </location>
</feature>
<dbReference type="InterPro" id="IPR006202">
    <property type="entry name" value="Neur_chan_lig-bd"/>
</dbReference>
<keyword evidence="6" id="KW-0732">Signal</keyword>
<keyword evidence="10 11" id="KW-0407">Ion channel</keyword>
<dbReference type="Proteomes" id="UP000887540">
    <property type="component" value="Unplaced"/>
</dbReference>
<evidence type="ECO:0000256" key="9">
    <source>
        <dbReference type="ARBA" id="ARBA00023136"/>
    </source>
</evidence>
<dbReference type="InterPro" id="IPR038050">
    <property type="entry name" value="Neuro_actylchol_rec"/>
</dbReference>
<evidence type="ECO:0000256" key="4">
    <source>
        <dbReference type="ARBA" id="ARBA00022475"/>
    </source>
</evidence>
<evidence type="ECO:0000259" key="13">
    <source>
        <dbReference type="Pfam" id="PF02931"/>
    </source>
</evidence>
<dbReference type="GO" id="GO:0005886">
    <property type="term" value="C:plasma membrane"/>
    <property type="evidence" value="ECO:0007669"/>
    <property type="project" value="UniProtKB-SubCell"/>
</dbReference>
<dbReference type="InterPro" id="IPR036734">
    <property type="entry name" value="Neur_chan_lig-bd_sf"/>
</dbReference>
<evidence type="ECO:0000256" key="3">
    <source>
        <dbReference type="ARBA" id="ARBA00022448"/>
    </source>
</evidence>
<dbReference type="Pfam" id="PF02931">
    <property type="entry name" value="Neur_chan_LBD"/>
    <property type="match status" value="1"/>
</dbReference>
<dbReference type="InterPro" id="IPR006028">
    <property type="entry name" value="GABAA/Glycine_rcpt"/>
</dbReference>
<evidence type="ECO:0000256" key="11">
    <source>
        <dbReference type="RuleBase" id="RU000687"/>
    </source>
</evidence>
<keyword evidence="9 11" id="KW-0472">Membrane</keyword>
<keyword evidence="3 11" id="KW-0813">Transport</keyword>
<dbReference type="Gene3D" id="2.70.170.10">
    <property type="entry name" value="Neurotransmitter-gated ion-channel ligand-binding domain"/>
    <property type="match status" value="1"/>
</dbReference>
<dbReference type="AlphaFoldDB" id="A0A914E162"/>
<organism evidence="14 15">
    <name type="scientific">Acrobeloides nanus</name>
    <dbReference type="NCBI Taxonomy" id="290746"/>
    <lineage>
        <taxon>Eukaryota</taxon>
        <taxon>Metazoa</taxon>
        <taxon>Ecdysozoa</taxon>
        <taxon>Nematoda</taxon>
        <taxon>Chromadorea</taxon>
        <taxon>Rhabditida</taxon>
        <taxon>Tylenchina</taxon>
        <taxon>Cephalobomorpha</taxon>
        <taxon>Cephaloboidea</taxon>
        <taxon>Cephalobidae</taxon>
        <taxon>Acrobeloides</taxon>
    </lineage>
</organism>
<dbReference type="InterPro" id="IPR036719">
    <property type="entry name" value="Neuro-gated_channel_TM_sf"/>
</dbReference>
<dbReference type="PANTHER" id="PTHR18945">
    <property type="entry name" value="NEUROTRANSMITTER GATED ION CHANNEL"/>
    <property type="match status" value="1"/>
</dbReference>
<feature type="compositionally biased region" description="Low complexity" evidence="12">
    <location>
        <begin position="271"/>
        <end position="280"/>
    </location>
</feature>
<name>A0A914E162_9BILA</name>
<keyword evidence="7 11" id="KW-1133">Transmembrane helix</keyword>